<evidence type="ECO:0000313" key="1">
    <source>
        <dbReference type="EMBL" id="PTQ58133.1"/>
    </source>
</evidence>
<dbReference type="RefSeq" id="WP_105629073.1">
    <property type="nucleotide sequence ID" value="NZ_JTLV02000002.1"/>
</dbReference>
<name>A0A2R6Y5N9_9MOLU</name>
<dbReference type="AlphaFoldDB" id="A0A2R6Y5N9"/>
<sequence>MPKINNKILLQDLKKTNLDDNLLNNLNSVRENTNALSSFKNDVKKKFDWQKAMPPMTCNHSLVQKFREEAKSKDWKYTTLMNKILEERYGKENNNNEDD</sequence>
<keyword evidence="1" id="KW-0614">Plasmid</keyword>
<protein>
    <submittedName>
        <fullName evidence="1">Uncharacterized protein</fullName>
    </submittedName>
</protein>
<comment type="caution">
    <text evidence="1">The sequence shown here is derived from an EMBL/GenBank/DDBJ whole genome shotgun (WGS) entry which is preliminary data.</text>
</comment>
<reference evidence="1 2" key="1">
    <citation type="journal article" date="2015" name="MBio">
        <title>Genome sequence of the Drosophila melanogaster male-killing Spiroplasma strain MSRO endosymbiont.</title>
        <authorList>
            <person name="Paredes J.C."/>
            <person name="Herren J.K."/>
            <person name="Schupfer F."/>
            <person name="Marin R."/>
            <person name="Claverol S."/>
            <person name="Kuo C.H."/>
            <person name="Lemaitre B."/>
            <person name="Beven L."/>
        </authorList>
    </citation>
    <scope>NUCLEOTIDE SEQUENCE [LARGE SCALE GENOMIC DNA]</scope>
    <source>
        <strain evidence="1 2">MSRO</strain>
        <plasmid evidence="1">unnamed1</plasmid>
    </source>
</reference>
<accession>A0A2R6Y5N9</accession>
<keyword evidence="2" id="KW-1185">Reference proteome</keyword>
<dbReference type="EMBL" id="JTLV02000002">
    <property type="protein sequence ID" value="PTQ58133.1"/>
    <property type="molecule type" value="Genomic_DNA"/>
</dbReference>
<organism evidence="1 2">
    <name type="scientific">Spiroplasma poulsonii</name>
    <dbReference type="NCBI Taxonomy" id="2138"/>
    <lineage>
        <taxon>Bacteria</taxon>
        <taxon>Bacillati</taxon>
        <taxon>Mycoplasmatota</taxon>
        <taxon>Mollicutes</taxon>
        <taxon>Entomoplasmatales</taxon>
        <taxon>Spiroplasmataceae</taxon>
        <taxon>Spiroplasma</taxon>
    </lineage>
</organism>
<geneLocation type="plasmid" evidence="1">
    <name>unnamed1</name>
</geneLocation>
<gene>
    <name evidence="1" type="ORF">SMSRO_SFP00300</name>
</gene>
<dbReference type="Proteomes" id="UP000031565">
    <property type="component" value="Unassembled WGS sequence"/>
</dbReference>
<proteinExistence type="predicted"/>
<evidence type="ECO:0000313" key="2">
    <source>
        <dbReference type="Proteomes" id="UP000031565"/>
    </source>
</evidence>